<reference evidence="1 2" key="1">
    <citation type="submission" date="2024-09" db="EMBL/GenBank/DDBJ databases">
        <authorList>
            <person name="Makale K.P.P."/>
            <person name="Makhzoum A."/>
            <person name="Rantong G."/>
            <person name="Rahube T.O."/>
        </authorList>
    </citation>
    <scope>NUCLEOTIDE SEQUENCE [LARGE SCALE GENOMIC DNA]</scope>
    <source>
        <strain evidence="1 2">KM_D13</strain>
    </source>
</reference>
<evidence type="ECO:0000313" key="2">
    <source>
        <dbReference type="Proteomes" id="UP001575622"/>
    </source>
</evidence>
<gene>
    <name evidence="1" type="ORF">ACEU3E_20175</name>
</gene>
<dbReference type="RefSeq" id="WP_373954520.1">
    <property type="nucleotide sequence ID" value="NZ_JBHDLN010000010.1"/>
</dbReference>
<dbReference type="EMBL" id="JBHDLN010000010">
    <property type="protein sequence ID" value="MFB0844509.1"/>
    <property type="molecule type" value="Genomic_DNA"/>
</dbReference>
<protein>
    <submittedName>
        <fullName evidence="1">Uncharacterized protein</fullName>
    </submittedName>
</protein>
<name>A0ABV4V4K5_9BACL</name>
<proteinExistence type="predicted"/>
<organism evidence="1 2">
    <name type="scientific">Paenibacillus oleatilyticus</name>
    <dbReference type="NCBI Taxonomy" id="2594886"/>
    <lineage>
        <taxon>Bacteria</taxon>
        <taxon>Bacillati</taxon>
        <taxon>Bacillota</taxon>
        <taxon>Bacilli</taxon>
        <taxon>Bacillales</taxon>
        <taxon>Paenibacillaceae</taxon>
        <taxon>Paenibacillus</taxon>
    </lineage>
</organism>
<accession>A0ABV4V4K5</accession>
<keyword evidence="2" id="KW-1185">Reference proteome</keyword>
<comment type="caution">
    <text evidence="1">The sequence shown here is derived from an EMBL/GenBank/DDBJ whole genome shotgun (WGS) entry which is preliminary data.</text>
</comment>
<dbReference type="Proteomes" id="UP001575622">
    <property type="component" value="Unassembled WGS sequence"/>
</dbReference>
<sequence>MYNVYNENNVLVTVTAEQVEKFLGHRGTELPLEIIGAMNESLDPRFAPRLQEALYHEMQRVRITAIYGLLSLLDKTYLGVLREKEQSIPEEDLGSPT</sequence>
<evidence type="ECO:0000313" key="1">
    <source>
        <dbReference type="EMBL" id="MFB0844509.1"/>
    </source>
</evidence>